<accession>Q8FNV9</accession>
<dbReference type="AlphaFoldDB" id="Q8FNV9"/>
<dbReference type="eggNOG" id="ENOG502Z9YC">
    <property type="taxonomic scope" value="Bacteria"/>
</dbReference>
<dbReference type="Proteomes" id="UP000001409">
    <property type="component" value="Chromosome"/>
</dbReference>
<name>Q8FNV9_COREF</name>
<keyword evidence="2" id="KW-1185">Reference proteome</keyword>
<proteinExistence type="predicted"/>
<dbReference type="HOGENOM" id="CLU_050994_0_0_11"/>
<dbReference type="STRING" id="196164.gene:10742462"/>
<evidence type="ECO:0000313" key="2">
    <source>
        <dbReference type="Proteomes" id="UP000001409"/>
    </source>
</evidence>
<organism evidence="1 2">
    <name type="scientific">Corynebacterium efficiens (strain DSM 44549 / YS-314 / AJ 12310 / JCM 11189 / NBRC 100395)</name>
    <dbReference type="NCBI Taxonomy" id="196164"/>
    <lineage>
        <taxon>Bacteria</taxon>
        <taxon>Bacillati</taxon>
        <taxon>Actinomycetota</taxon>
        <taxon>Actinomycetes</taxon>
        <taxon>Mycobacteriales</taxon>
        <taxon>Corynebacteriaceae</taxon>
        <taxon>Corynebacterium</taxon>
    </lineage>
</organism>
<dbReference type="EMBL" id="BA000035">
    <property type="protein sequence ID" value="BAC18844.1"/>
    <property type="molecule type" value="Genomic_DNA"/>
</dbReference>
<sequence length="438" mass="46316">MWALYPPLHRMRSREPSFPIGGGNFHPAPAPPPLGGTVPESGLDRCRTVLPPLIPPLLGPGDPPCRERSCRGTGAPVKFHHTTATARFECVRMNNLPSSLSRKSPTTRRGLRALTVVIACSTAVFLASCAEEPPEEPTTEVEQAVGLAVDAPRITLEDAGTGELREIRYTDVPDPDASDSPTRQTTTLTVEDGFAQSVVPAADVDPTAPEGGDVSTMRLPVTAEVTPAEPVDTDVVDPSREISIQVGLPAFTDVELAEDILSTEGFTLGIRADDQGRQSTLSLAAPVDATDTGRVMMEQYLLKYTSLPVIFPEEAIGSGARWSVDTRVTGESTLLQTVTYTITAIRGNQIDLDVSVSQRPSLGALEISPGTAGVTEDTPEQLTVLNSNTASAGSITVDLTQPLPTAGTVSWTTRVVYGGGTEDMRVVQDSTASVTFGS</sequence>
<dbReference type="KEGG" id="cef:CE2034"/>
<protein>
    <submittedName>
        <fullName evidence="1">Uncharacterized protein</fullName>
    </submittedName>
</protein>
<reference evidence="1 2" key="1">
    <citation type="journal article" date="2003" name="Genome Res.">
        <title>Comparative complete genome sequence analysis of the amino acid replacements responsible for the thermostability of Corynebacterium efficiens.</title>
        <authorList>
            <person name="Nishio Y."/>
            <person name="Nakamura Y."/>
            <person name="Kawarabayasi Y."/>
            <person name="Usuda Y."/>
            <person name="Kimura E."/>
            <person name="Sugimoto S."/>
            <person name="Matsui K."/>
            <person name="Yamagishi A."/>
            <person name="Kikuchi H."/>
            <person name="Ikeo K."/>
            <person name="Gojobori T."/>
        </authorList>
    </citation>
    <scope>NUCLEOTIDE SEQUENCE [LARGE SCALE GENOMIC DNA]</scope>
    <source>
        <strain evidence="2">DSM 44549 / YS-314 / AJ 12310 / JCM 11189 / NBRC 100395</strain>
    </source>
</reference>
<evidence type="ECO:0000313" key="1">
    <source>
        <dbReference type="EMBL" id="BAC18844.1"/>
    </source>
</evidence>